<dbReference type="Gene3D" id="2.30.30.180">
    <property type="entry name" value="Ribosome maturation factor RimP, C-terminal domain"/>
    <property type="match status" value="1"/>
</dbReference>
<dbReference type="InterPro" id="IPR028998">
    <property type="entry name" value="RimP_C"/>
</dbReference>
<comment type="caution">
    <text evidence="6">The sequence shown here is derived from an EMBL/GenBank/DDBJ whole genome shotgun (WGS) entry which is preliminary data.</text>
</comment>
<dbReference type="InterPro" id="IPR036847">
    <property type="entry name" value="RimP_C_sf"/>
</dbReference>
<keyword evidence="1 3" id="KW-0963">Cytoplasm</keyword>
<dbReference type="Pfam" id="PF17384">
    <property type="entry name" value="DUF150_C"/>
    <property type="match status" value="1"/>
</dbReference>
<dbReference type="NCBIfam" id="NF000934">
    <property type="entry name" value="PRK00092.3-1"/>
    <property type="match status" value="1"/>
</dbReference>
<comment type="function">
    <text evidence="3">Required for maturation of 30S ribosomal subunits.</text>
</comment>
<name>A0ABS8N796_9CLOT</name>
<dbReference type="EMBL" id="JAJJPB010000006">
    <property type="protein sequence ID" value="MCC9294618.1"/>
    <property type="molecule type" value="Genomic_DNA"/>
</dbReference>
<evidence type="ECO:0000313" key="6">
    <source>
        <dbReference type="EMBL" id="MCC9294618.1"/>
    </source>
</evidence>
<dbReference type="SUPFAM" id="SSF74942">
    <property type="entry name" value="YhbC-like, C-terminal domain"/>
    <property type="match status" value="1"/>
</dbReference>
<proteinExistence type="inferred from homology"/>
<evidence type="ECO:0000259" key="5">
    <source>
        <dbReference type="Pfam" id="PF17384"/>
    </source>
</evidence>
<evidence type="ECO:0000313" key="7">
    <source>
        <dbReference type="Proteomes" id="UP001165422"/>
    </source>
</evidence>
<evidence type="ECO:0000256" key="1">
    <source>
        <dbReference type="ARBA" id="ARBA00022490"/>
    </source>
</evidence>
<dbReference type="SUPFAM" id="SSF75420">
    <property type="entry name" value="YhbC-like, N-terminal domain"/>
    <property type="match status" value="1"/>
</dbReference>
<comment type="subcellular location">
    <subcellularLocation>
        <location evidence="3">Cytoplasm</location>
    </subcellularLocation>
</comment>
<dbReference type="Gene3D" id="3.30.300.70">
    <property type="entry name" value="RimP-like superfamily, N-terminal"/>
    <property type="match status" value="1"/>
</dbReference>
<protein>
    <recommendedName>
        <fullName evidence="3">Ribosome maturation factor RimP</fullName>
    </recommendedName>
</protein>
<dbReference type="PANTHER" id="PTHR33867:SF1">
    <property type="entry name" value="RIBOSOME MATURATION FACTOR RIMP"/>
    <property type="match status" value="1"/>
</dbReference>
<gene>
    <name evidence="3 6" type="primary">rimP</name>
    <name evidence="6" type="ORF">LN736_07080</name>
</gene>
<dbReference type="InterPro" id="IPR003728">
    <property type="entry name" value="Ribosome_maturation_RimP"/>
</dbReference>
<keyword evidence="7" id="KW-1185">Reference proteome</keyword>
<dbReference type="Proteomes" id="UP001165422">
    <property type="component" value="Unassembled WGS sequence"/>
</dbReference>
<evidence type="ECO:0000256" key="3">
    <source>
        <dbReference type="HAMAP-Rule" id="MF_01077"/>
    </source>
</evidence>
<dbReference type="Pfam" id="PF02576">
    <property type="entry name" value="RimP_N"/>
    <property type="match status" value="1"/>
</dbReference>
<evidence type="ECO:0000256" key="2">
    <source>
        <dbReference type="ARBA" id="ARBA00022517"/>
    </source>
</evidence>
<sequence length="144" mass="16623">MKFVKPVVSDLGYELYHLEFKREGKDNYLRIYIDKKQGNISLEDCENVSRTVSDILDREDPIKVSYYLEVSSPGIERILYTDEHLKRYIGYDVVVNIQGLLKGKKKYDGKLLEFNQSQLKIDCGDGNTVIPREKISTVNLKGDV</sequence>
<dbReference type="InterPro" id="IPR035956">
    <property type="entry name" value="RimP_N_sf"/>
</dbReference>
<comment type="similarity">
    <text evidence="3">Belongs to the RimP family.</text>
</comment>
<reference evidence="6" key="1">
    <citation type="submission" date="2021-11" db="EMBL/GenBank/DDBJ databases">
        <authorList>
            <person name="Qingchun L."/>
            <person name="Dong Z."/>
            <person name="Zongwei Q."/>
            <person name="Jia Z."/>
            <person name="Duotao L."/>
        </authorList>
    </citation>
    <scope>NUCLEOTIDE SEQUENCE</scope>
    <source>
        <strain evidence="6">WLY-B-L2</strain>
    </source>
</reference>
<dbReference type="HAMAP" id="MF_01077">
    <property type="entry name" value="RimP"/>
    <property type="match status" value="1"/>
</dbReference>
<feature type="domain" description="Ribosome maturation factor RimP C-terminal" evidence="5">
    <location>
        <begin position="79"/>
        <end position="141"/>
    </location>
</feature>
<dbReference type="CDD" id="cd01734">
    <property type="entry name" value="YlxS_C"/>
    <property type="match status" value="1"/>
</dbReference>
<organism evidence="6 7">
    <name type="scientific">Clostridium aromativorans</name>
    <dbReference type="NCBI Taxonomy" id="2836848"/>
    <lineage>
        <taxon>Bacteria</taxon>
        <taxon>Bacillati</taxon>
        <taxon>Bacillota</taxon>
        <taxon>Clostridia</taxon>
        <taxon>Eubacteriales</taxon>
        <taxon>Clostridiaceae</taxon>
        <taxon>Clostridium</taxon>
    </lineage>
</organism>
<feature type="domain" description="Ribosome maturation factor RimP N-terminal" evidence="4">
    <location>
        <begin position="4"/>
        <end position="76"/>
    </location>
</feature>
<keyword evidence="2 3" id="KW-0690">Ribosome biogenesis</keyword>
<dbReference type="InterPro" id="IPR028989">
    <property type="entry name" value="RimP_N"/>
</dbReference>
<evidence type="ECO:0000259" key="4">
    <source>
        <dbReference type="Pfam" id="PF02576"/>
    </source>
</evidence>
<dbReference type="PANTHER" id="PTHR33867">
    <property type="entry name" value="RIBOSOME MATURATION FACTOR RIMP"/>
    <property type="match status" value="1"/>
</dbReference>
<accession>A0ABS8N796</accession>